<dbReference type="EMBL" id="JABBCP010000001">
    <property type="protein sequence ID" value="NMF54755.1"/>
    <property type="molecule type" value="Genomic_DNA"/>
</dbReference>
<comment type="caution">
    <text evidence="3">The sequence shown here is derived from an EMBL/GenBank/DDBJ whole genome shotgun (WGS) entry which is preliminary data.</text>
</comment>
<evidence type="ECO:0000313" key="3">
    <source>
        <dbReference type="EMBL" id="NMF54755.1"/>
    </source>
</evidence>
<organism evidence="3 4">
    <name type="scientific">Collinsella acetigenes</name>
    <dbReference type="NCBI Taxonomy" id="2713419"/>
    <lineage>
        <taxon>Bacteria</taxon>
        <taxon>Bacillati</taxon>
        <taxon>Actinomycetota</taxon>
        <taxon>Coriobacteriia</taxon>
        <taxon>Coriobacteriales</taxon>
        <taxon>Coriobacteriaceae</taxon>
        <taxon>Collinsella</taxon>
    </lineage>
</organism>
<keyword evidence="2" id="KW-0812">Transmembrane</keyword>
<proteinExistence type="predicted"/>
<sequence>MLSFIRRHWVAYAVGAALALLLGFGAAWFVGVKCSTPEDVRAERIKAEQAATQADKQLEKDTAGSNEASDMGSAL</sequence>
<dbReference type="RefSeq" id="WP_169276537.1">
    <property type="nucleotide sequence ID" value="NZ_JABBCP010000001.1"/>
</dbReference>
<evidence type="ECO:0000256" key="1">
    <source>
        <dbReference type="SAM" id="MobiDB-lite"/>
    </source>
</evidence>
<evidence type="ECO:0000256" key="2">
    <source>
        <dbReference type="SAM" id="Phobius"/>
    </source>
</evidence>
<dbReference type="Proteomes" id="UP000546970">
    <property type="component" value="Unassembled WGS sequence"/>
</dbReference>
<keyword evidence="2" id="KW-0472">Membrane</keyword>
<dbReference type="AlphaFoldDB" id="A0A7X9YI20"/>
<keyword evidence="2" id="KW-1133">Transmembrane helix</keyword>
<accession>A0A7X9YI20</accession>
<evidence type="ECO:0000313" key="4">
    <source>
        <dbReference type="Proteomes" id="UP000546970"/>
    </source>
</evidence>
<reference evidence="3 4" key="1">
    <citation type="submission" date="2020-04" db="EMBL/GenBank/DDBJ databases">
        <title>Collinsella sp. KGMB02528 nov., an anaerobic actinobacterium isolated from human feces.</title>
        <authorList>
            <person name="Han K.-I."/>
            <person name="Eom M.K."/>
            <person name="Kim J.-S."/>
            <person name="Lee K.C."/>
            <person name="Suh M.K."/>
            <person name="Park S.-H."/>
            <person name="Lee J.H."/>
            <person name="Kang S.W."/>
            <person name="Park J.-E."/>
            <person name="Oh B.S."/>
            <person name="Yu S.Y."/>
            <person name="Choi S.-H."/>
            <person name="Lee D.H."/>
            <person name="Yoon H."/>
            <person name="Kim B.-Y."/>
            <person name="Lee J.H."/>
            <person name="Lee J.-S."/>
        </authorList>
    </citation>
    <scope>NUCLEOTIDE SEQUENCE [LARGE SCALE GENOMIC DNA]</scope>
    <source>
        <strain evidence="3 4">KGMB02528</strain>
    </source>
</reference>
<keyword evidence="4" id="KW-1185">Reference proteome</keyword>
<feature type="transmembrane region" description="Helical" evidence="2">
    <location>
        <begin position="9"/>
        <end position="31"/>
    </location>
</feature>
<name>A0A7X9YI20_9ACTN</name>
<gene>
    <name evidence="3" type="ORF">HF320_00145</name>
</gene>
<feature type="region of interest" description="Disordered" evidence="1">
    <location>
        <begin position="51"/>
        <end position="75"/>
    </location>
</feature>
<protein>
    <submittedName>
        <fullName evidence="3">Uncharacterized protein</fullName>
    </submittedName>
</protein>